<protein>
    <submittedName>
        <fullName evidence="7">LPS export ABC transporter periplasmic protein LptC</fullName>
    </submittedName>
</protein>
<dbReference type="GO" id="GO:0030288">
    <property type="term" value="C:outer membrane-bounded periplasmic space"/>
    <property type="evidence" value="ECO:0007669"/>
    <property type="project" value="TreeGrafter"/>
</dbReference>
<dbReference type="PANTHER" id="PTHR37481:SF1">
    <property type="entry name" value="LIPOPOLYSACCHARIDE EXPORT SYSTEM PROTEIN LPTC"/>
    <property type="match status" value="1"/>
</dbReference>
<dbReference type="Proteomes" id="UP000739538">
    <property type="component" value="Unassembled WGS sequence"/>
</dbReference>
<evidence type="ECO:0000256" key="1">
    <source>
        <dbReference type="ARBA" id="ARBA00022475"/>
    </source>
</evidence>
<evidence type="ECO:0000256" key="5">
    <source>
        <dbReference type="ARBA" id="ARBA00023136"/>
    </source>
</evidence>
<dbReference type="InterPro" id="IPR052363">
    <property type="entry name" value="LPS_export_LptC"/>
</dbReference>
<dbReference type="NCBIfam" id="TIGR04409">
    <property type="entry name" value="LptC_YrbK"/>
    <property type="match status" value="1"/>
</dbReference>
<dbReference type="EMBL" id="JAGQHS010000014">
    <property type="protein sequence ID" value="MCA9755036.1"/>
    <property type="molecule type" value="Genomic_DNA"/>
</dbReference>
<dbReference type="Pfam" id="PF06835">
    <property type="entry name" value="LptC"/>
    <property type="match status" value="1"/>
</dbReference>
<evidence type="ECO:0000256" key="4">
    <source>
        <dbReference type="ARBA" id="ARBA00022989"/>
    </source>
</evidence>
<dbReference type="PROSITE" id="PS51257">
    <property type="entry name" value="PROKAR_LIPOPROTEIN"/>
    <property type="match status" value="1"/>
</dbReference>
<feature type="signal peptide" evidence="6">
    <location>
        <begin position="1"/>
        <end position="20"/>
    </location>
</feature>
<dbReference type="GO" id="GO:0005886">
    <property type="term" value="C:plasma membrane"/>
    <property type="evidence" value="ECO:0007669"/>
    <property type="project" value="InterPro"/>
</dbReference>
<keyword evidence="5" id="KW-0472">Membrane</keyword>
<reference evidence="7" key="1">
    <citation type="submission" date="2020-04" db="EMBL/GenBank/DDBJ databases">
        <authorList>
            <person name="Zhang T."/>
        </authorList>
    </citation>
    <scope>NUCLEOTIDE SEQUENCE</scope>
    <source>
        <strain evidence="7">HKST-UBA02</strain>
    </source>
</reference>
<keyword evidence="1" id="KW-1003">Cell membrane</keyword>
<dbReference type="InterPro" id="IPR026265">
    <property type="entry name" value="LptC"/>
</dbReference>
<dbReference type="AlphaFoldDB" id="A0A956N9T2"/>
<keyword evidence="3" id="KW-0812">Transmembrane</keyword>
<accession>A0A956N9T2</accession>
<keyword evidence="6" id="KW-0732">Signal</keyword>
<name>A0A956N9T2_UNCEI</name>
<organism evidence="7 8">
    <name type="scientific">Eiseniibacteriota bacterium</name>
    <dbReference type="NCBI Taxonomy" id="2212470"/>
    <lineage>
        <taxon>Bacteria</taxon>
        <taxon>Candidatus Eiseniibacteriota</taxon>
    </lineage>
</organism>
<evidence type="ECO:0000256" key="2">
    <source>
        <dbReference type="ARBA" id="ARBA00022519"/>
    </source>
</evidence>
<dbReference type="InterPro" id="IPR010664">
    <property type="entry name" value="LipoPS_assembly_LptC-rel"/>
</dbReference>
<gene>
    <name evidence="7" type="primary">lptC</name>
    <name evidence="7" type="ORF">KDA27_04475</name>
</gene>
<keyword evidence="4" id="KW-1133">Transmembrane helix</keyword>
<dbReference type="PANTHER" id="PTHR37481">
    <property type="entry name" value="LIPOPOLYSACCHARIDE EXPORT SYSTEM PROTEIN LPTC"/>
    <property type="match status" value="1"/>
</dbReference>
<evidence type="ECO:0000256" key="6">
    <source>
        <dbReference type="SAM" id="SignalP"/>
    </source>
</evidence>
<dbReference type="GO" id="GO:0015221">
    <property type="term" value="F:lipopolysaccharide transmembrane transporter activity"/>
    <property type="evidence" value="ECO:0007669"/>
    <property type="project" value="InterPro"/>
</dbReference>
<comment type="caution">
    <text evidence="7">The sequence shown here is derived from an EMBL/GenBank/DDBJ whole genome shotgun (WGS) entry which is preliminary data.</text>
</comment>
<keyword evidence="2" id="KW-0997">Cell inner membrane</keyword>
<dbReference type="GO" id="GO:0017089">
    <property type="term" value="F:glycolipid transfer activity"/>
    <property type="evidence" value="ECO:0007669"/>
    <property type="project" value="TreeGrafter"/>
</dbReference>
<evidence type="ECO:0000313" key="7">
    <source>
        <dbReference type="EMBL" id="MCA9755036.1"/>
    </source>
</evidence>
<proteinExistence type="predicted"/>
<dbReference type="Gene3D" id="2.60.450.10">
    <property type="entry name" value="Lipopolysaccharide (LPS) transport protein A like domain"/>
    <property type="match status" value="1"/>
</dbReference>
<sequence length="191" mass="21435">MKHNQLTVWIACILSVFAFACGSEETPVGGPIDGPDRARQIVENAVMRETSVKGLLYVLRADKVLSYEEDEPTELRELTLHFYDGDDSVRSILTSRRGHIDPKSDLLVAEDSVVVVTPEGDRLETEKLEWDPKTERVRTDLPFTLYREVDVVTGVGIEADPDLGSYSVFKELRAVVRDAPDLEEIDDDDGR</sequence>
<evidence type="ECO:0000313" key="8">
    <source>
        <dbReference type="Proteomes" id="UP000739538"/>
    </source>
</evidence>
<evidence type="ECO:0000256" key="3">
    <source>
        <dbReference type="ARBA" id="ARBA00022692"/>
    </source>
</evidence>
<feature type="chain" id="PRO_5037936100" evidence="6">
    <location>
        <begin position="21"/>
        <end position="191"/>
    </location>
</feature>
<reference evidence="7" key="2">
    <citation type="journal article" date="2021" name="Microbiome">
        <title>Successional dynamics and alternative stable states in a saline activated sludge microbial community over 9 years.</title>
        <authorList>
            <person name="Wang Y."/>
            <person name="Ye J."/>
            <person name="Ju F."/>
            <person name="Liu L."/>
            <person name="Boyd J.A."/>
            <person name="Deng Y."/>
            <person name="Parks D.H."/>
            <person name="Jiang X."/>
            <person name="Yin X."/>
            <person name="Woodcroft B.J."/>
            <person name="Tyson G.W."/>
            <person name="Hugenholtz P."/>
            <person name="Polz M.F."/>
            <person name="Zhang T."/>
        </authorList>
    </citation>
    <scope>NUCLEOTIDE SEQUENCE</scope>
    <source>
        <strain evidence="7">HKST-UBA02</strain>
    </source>
</reference>